<feature type="domain" description="Aminotransferase class V" evidence="2">
    <location>
        <begin position="44"/>
        <end position="415"/>
    </location>
</feature>
<organism evidence="3 4">
    <name type="scientific">Zasmidium cellare</name>
    <name type="common">Wine cellar mold</name>
    <name type="synonym">Racodium cellare</name>
    <dbReference type="NCBI Taxonomy" id="395010"/>
    <lineage>
        <taxon>Eukaryota</taxon>
        <taxon>Fungi</taxon>
        <taxon>Dikarya</taxon>
        <taxon>Ascomycota</taxon>
        <taxon>Pezizomycotina</taxon>
        <taxon>Dothideomycetes</taxon>
        <taxon>Dothideomycetidae</taxon>
        <taxon>Mycosphaerellales</taxon>
        <taxon>Mycosphaerellaceae</taxon>
        <taxon>Zasmidium</taxon>
    </lineage>
</organism>
<dbReference type="Proteomes" id="UP001305779">
    <property type="component" value="Unassembled WGS sequence"/>
</dbReference>
<dbReference type="InterPro" id="IPR015422">
    <property type="entry name" value="PyrdxlP-dep_Trfase_small"/>
</dbReference>
<dbReference type="PANTHER" id="PTHR14237">
    <property type="entry name" value="MOLYBDOPTERIN COFACTOR SULFURASE MOSC"/>
    <property type="match status" value="1"/>
</dbReference>
<evidence type="ECO:0000313" key="3">
    <source>
        <dbReference type="EMBL" id="KAK4497069.1"/>
    </source>
</evidence>
<dbReference type="InterPro" id="IPR015424">
    <property type="entry name" value="PyrdxlP-dep_Trfase"/>
</dbReference>
<keyword evidence="4" id="KW-1185">Reference proteome</keyword>
<evidence type="ECO:0000259" key="2">
    <source>
        <dbReference type="Pfam" id="PF00266"/>
    </source>
</evidence>
<comment type="caution">
    <text evidence="3">The sequence shown here is derived from an EMBL/GenBank/DDBJ whole genome shotgun (WGS) entry which is preliminary data.</text>
</comment>
<dbReference type="PANTHER" id="PTHR14237:SF80">
    <property type="entry name" value="MOLYBDENUM COFACTOR SULFURASE"/>
    <property type="match status" value="1"/>
</dbReference>
<accession>A0ABR0E6X1</accession>
<evidence type="ECO:0000313" key="4">
    <source>
        <dbReference type="Proteomes" id="UP001305779"/>
    </source>
</evidence>
<dbReference type="Gene3D" id="3.90.1150.10">
    <property type="entry name" value="Aspartate Aminotransferase, domain 1"/>
    <property type="match status" value="1"/>
</dbReference>
<feature type="region of interest" description="Disordered" evidence="1">
    <location>
        <begin position="525"/>
        <end position="590"/>
    </location>
</feature>
<reference evidence="3 4" key="1">
    <citation type="journal article" date="2023" name="G3 (Bethesda)">
        <title>A chromosome-level genome assembly of Zasmidium syzygii isolated from banana leaves.</title>
        <authorList>
            <person name="van Westerhoven A.C."/>
            <person name="Mehrabi R."/>
            <person name="Talebi R."/>
            <person name="Steentjes M.B.F."/>
            <person name="Corcolon B."/>
            <person name="Chong P.A."/>
            <person name="Kema G.H.J."/>
            <person name="Seidl M.F."/>
        </authorList>
    </citation>
    <scope>NUCLEOTIDE SEQUENCE [LARGE SCALE GENOMIC DNA]</scope>
    <source>
        <strain evidence="3 4">P124</strain>
    </source>
</reference>
<dbReference type="EMBL" id="JAXOVC010000009">
    <property type="protein sequence ID" value="KAK4497069.1"/>
    <property type="molecule type" value="Genomic_DNA"/>
</dbReference>
<dbReference type="Gene3D" id="3.40.640.10">
    <property type="entry name" value="Type I PLP-dependent aspartate aminotransferase-like (Major domain)"/>
    <property type="match status" value="1"/>
</dbReference>
<dbReference type="InterPro" id="IPR015421">
    <property type="entry name" value="PyrdxlP-dep_Trfase_major"/>
</dbReference>
<gene>
    <name evidence="3" type="ORF">PRZ48_011518</name>
</gene>
<name>A0ABR0E6X1_ZASCE</name>
<sequence length="590" mass="66103">MGDYITNKVSEERQRWTKRDSRSPIENGMDMLRLLEYPALLGKTYLDHAGTTVWAKSLTTQFAQLMSEELFGNPHSESTPSKESDRRVEEARRKALGFFNADPEEWDLVFVANATAAIKLVHDCFRDHATETGRNWWYGYHKDAHTSLVGVREGTRMHRCFRSDREVNLWIDSRGLGGAAPHDIGLFAYPAQSNMNGRRLPLDWPAKIRNRVKADVYTLLDAAAYVSTTQLDLSHVNAAPDFVAVSFYKIFGFPNLGALLVKKSSSKPLLSRKFFGGGTVEMVIAVNDAWHSKKKVLHSRLEDGTLPFTSIFALDLAIDIHRKLYGQSPMKYISMHTSRLIKMLYDQLIALRHSNNVPVVRVYKDSASVYGEPHLQGATIAFNIQKPTGGLVSFMEVEKEADAQGIYVRSGSLCNPGGLATNLEWSPRELREAYKEGHKCSEPFSELFGKAIGVVRVSLGAMSNEADCEHLVQFIKETYIDRVYAEGGPIVLPEFIARPRTPQTPPSNNLGKEVAACVLQVSEREVQTPRNKQEPALGLLSPPPQIDEWPVPESRSPSSKEKSLSTKSSSSRIKRFRRSMMEVLHAGKAH</sequence>
<protein>
    <recommendedName>
        <fullName evidence="2">Aminotransferase class V domain-containing protein</fullName>
    </recommendedName>
</protein>
<proteinExistence type="predicted"/>
<dbReference type="InterPro" id="IPR000192">
    <property type="entry name" value="Aminotrans_V_dom"/>
</dbReference>
<dbReference type="SUPFAM" id="SSF53383">
    <property type="entry name" value="PLP-dependent transferases"/>
    <property type="match status" value="1"/>
</dbReference>
<dbReference type="Pfam" id="PF00266">
    <property type="entry name" value="Aminotran_5"/>
    <property type="match status" value="1"/>
</dbReference>
<evidence type="ECO:0000256" key="1">
    <source>
        <dbReference type="SAM" id="MobiDB-lite"/>
    </source>
</evidence>